<keyword evidence="6 7" id="KW-0472">Membrane</keyword>
<dbReference type="PANTHER" id="PTHR11660:SF57">
    <property type="entry name" value="SOLUTE CARRIER FAMILY 40 MEMBER"/>
    <property type="match status" value="1"/>
</dbReference>
<evidence type="ECO:0000256" key="8">
    <source>
        <dbReference type="SAM" id="MobiDB-lite"/>
    </source>
</evidence>
<dbReference type="EMBL" id="GL377312">
    <property type="protein sequence ID" value="EFI92630.1"/>
    <property type="molecule type" value="Genomic_DNA"/>
</dbReference>
<keyword evidence="5 7" id="KW-1133">Transmembrane helix</keyword>
<dbReference type="InterPro" id="IPR009716">
    <property type="entry name" value="Ferroportin-1"/>
</dbReference>
<keyword evidence="4 7" id="KW-0812">Transmembrane</keyword>
<dbReference type="PANTHER" id="PTHR11660">
    <property type="entry name" value="SOLUTE CARRIER FAMILY 40 MEMBER"/>
    <property type="match status" value="1"/>
</dbReference>
<feature type="transmembrane region" description="Helical" evidence="7">
    <location>
        <begin position="63"/>
        <end position="83"/>
    </location>
</feature>
<evidence type="ECO:0000256" key="7">
    <source>
        <dbReference type="RuleBase" id="RU365065"/>
    </source>
</evidence>
<dbReference type="GO" id="GO:0016020">
    <property type="term" value="C:membrane"/>
    <property type="evidence" value="ECO:0007669"/>
    <property type="project" value="UniProtKB-SubCell"/>
</dbReference>
<feature type="compositionally biased region" description="Low complexity" evidence="8">
    <location>
        <begin position="256"/>
        <end position="267"/>
    </location>
</feature>
<evidence type="ECO:0000256" key="6">
    <source>
        <dbReference type="ARBA" id="ARBA00023136"/>
    </source>
</evidence>
<feature type="transmembrane region" description="Helical" evidence="7">
    <location>
        <begin position="372"/>
        <end position="392"/>
    </location>
</feature>
<feature type="region of interest" description="Disordered" evidence="8">
    <location>
        <begin position="249"/>
        <end position="270"/>
    </location>
</feature>
<keyword evidence="10" id="KW-1185">Reference proteome</keyword>
<accession>D8QH90</accession>
<feature type="transmembrane region" description="Helical" evidence="7">
    <location>
        <begin position="468"/>
        <end position="489"/>
    </location>
</feature>
<name>D8QH90_SCHCM</name>
<dbReference type="GO" id="GO:0005381">
    <property type="term" value="F:iron ion transmembrane transporter activity"/>
    <property type="evidence" value="ECO:0007669"/>
    <property type="project" value="UniProtKB-UniRule"/>
</dbReference>
<comment type="similarity">
    <text evidence="2 7">Belongs to the ferroportin (FP) (TC 2.A.100) family. SLC40A subfamily.</text>
</comment>
<dbReference type="InParanoid" id="D8QH90"/>
<evidence type="ECO:0000256" key="2">
    <source>
        <dbReference type="ARBA" id="ARBA00006279"/>
    </source>
</evidence>
<dbReference type="HOGENOM" id="CLU_020370_5_0_1"/>
<reference evidence="9 10" key="1">
    <citation type="journal article" date="2010" name="Nat. Biotechnol.">
        <title>Genome sequence of the model mushroom Schizophyllum commune.</title>
        <authorList>
            <person name="Ohm R.A."/>
            <person name="de Jong J.F."/>
            <person name="Lugones L.G."/>
            <person name="Aerts A."/>
            <person name="Kothe E."/>
            <person name="Stajich J.E."/>
            <person name="de Vries R.P."/>
            <person name="Record E."/>
            <person name="Levasseur A."/>
            <person name="Baker S.E."/>
            <person name="Bartholomew K.A."/>
            <person name="Coutinho P.M."/>
            <person name="Erdmann S."/>
            <person name="Fowler T.J."/>
            <person name="Gathman A.C."/>
            <person name="Lombard V."/>
            <person name="Henrissat B."/>
            <person name="Knabe N."/>
            <person name="Kuees U."/>
            <person name="Lilly W.W."/>
            <person name="Lindquist E."/>
            <person name="Lucas S."/>
            <person name="Magnuson J.K."/>
            <person name="Piumi F."/>
            <person name="Raudaskoski M."/>
            <person name="Salamov A."/>
            <person name="Schmutz J."/>
            <person name="Schwarze F.W.M.R."/>
            <person name="vanKuyk P.A."/>
            <person name="Horton J.S."/>
            <person name="Grigoriev I.V."/>
            <person name="Woesten H.A.B."/>
        </authorList>
    </citation>
    <scope>NUCLEOTIDE SEQUENCE [LARGE SCALE GENOMIC DNA]</scope>
    <source>
        <strain evidence="10">H4-8 / FGSC 9210</strain>
    </source>
</reference>
<feature type="transmembrane region" description="Helical" evidence="7">
    <location>
        <begin position="108"/>
        <end position="130"/>
    </location>
</feature>
<evidence type="ECO:0000256" key="5">
    <source>
        <dbReference type="ARBA" id="ARBA00022989"/>
    </source>
</evidence>
<evidence type="ECO:0000313" key="10">
    <source>
        <dbReference type="Proteomes" id="UP000007431"/>
    </source>
</evidence>
<dbReference type="AlphaFoldDB" id="D8QH90"/>
<evidence type="ECO:0000313" key="9">
    <source>
        <dbReference type="EMBL" id="EFI92630.1"/>
    </source>
</evidence>
<organism evidence="10">
    <name type="scientific">Schizophyllum commune (strain H4-8 / FGSC 9210)</name>
    <name type="common">Split gill fungus</name>
    <dbReference type="NCBI Taxonomy" id="578458"/>
    <lineage>
        <taxon>Eukaryota</taxon>
        <taxon>Fungi</taxon>
        <taxon>Dikarya</taxon>
        <taxon>Basidiomycota</taxon>
        <taxon>Agaricomycotina</taxon>
        <taxon>Agaricomycetes</taxon>
        <taxon>Agaricomycetidae</taxon>
        <taxon>Agaricales</taxon>
        <taxon>Schizophyllaceae</taxon>
        <taxon>Schizophyllum</taxon>
    </lineage>
</organism>
<keyword evidence="7" id="KW-0406">Ion transport</keyword>
<dbReference type="OMA" id="VAMGHVM"/>
<dbReference type="VEuPathDB" id="FungiDB:SCHCODRAFT_02640669"/>
<gene>
    <name evidence="9" type="ORF">SCHCODRAFT_17496</name>
</gene>
<dbReference type="SUPFAM" id="SSF103473">
    <property type="entry name" value="MFS general substrate transporter"/>
    <property type="match status" value="1"/>
</dbReference>
<feature type="transmembrane region" description="Helical" evidence="7">
    <location>
        <begin position="142"/>
        <end position="164"/>
    </location>
</feature>
<comment type="function">
    <text evidence="7">May be involved in iron transport and iron homeostasis.</text>
</comment>
<keyword evidence="3 7" id="KW-0813">Transport</keyword>
<dbReference type="STRING" id="578458.D8QH90"/>
<sequence>MVASERGSLEAPLLSDPAAQYSNATATPPSPPSSHGVPWALRKRLYVSHFLSTWNSRVFEFGAVLYLASIYPGTLLPMSVYALSRQVSTILFSPFIGRYIDRNNRLKVVRMSIVLQRITVTVSCVVFFLLSTGWGREMDLQYASLAVLAALACIEKLCAVMNMVSVERDWVRTEHHLHLLHHSWLLNAQMRRIDLICKLAGPFLISILDGVSTEIAILVNLGMNLASVLVEYFAIARVYKSVPALQQPKIPPPTSPTSDNSPSGPSPRRTSYCPVPALRALASALRALASALRALASDLRTYFTHRAVLPSFAGALLYLTVLSFSAQMVTYLLAAGLSPLHIAAARTVSVACELSATWLAPLVMRRIGPVRTGIWFVSWQCVCLAAGTSAFWSLRATNARLGAAALVAGSIISRVGLWGYDLSAQVIIQEEVEAEHRGTFATVEASWQSAFELCAYGSTVVFSRPEQFRWPALMSCAAVFSAGGLYALFVRKRRGHLLHLSKCIEHRSAKRRNEREGYERLVQSPEF</sequence>
<feature type="transmembrane region" description="Helical" evidence="7">
    <location>
        <begin position="308"/>
        <end position="334"/>
    </location>
</feature>
<evidence type="ECO:0000256" key="1">
    <source>
        <dbReference type="ARBA" id="ARBA00004141"/>
    </source>
</evidence>
<protein>
    <recommendedName>
        <fullName evidence="7">Solute carrier family 40 member</fullName>
    </recommendedName>
</protein>
<comment type="caution">
    <text evidence="7">Lacks conserved residue(s) required for the propagation of feature annotation.</text>
</comment>
<dbReference type="CDD" id="cd17480">
    <property type="entry name" value="MFS_SLC40A1_like"/>
    <property type="match status" value="1"/>
</dbReference>
<dbReference type="Pfam" id="PF06963">
    <property type="entry name" value="FPN1"/>
    <property type="match status" value="1"/>
</dbReference>
<dbReference type="InterPro" id="IPR036259">
    <property type="entry name" value="MFS_trans_sf"/>
</dbReference>
<evidence type="ECO:0000256" key="3">
    <source>
        <dbReference type="ARBA" id="ARBA00022448"/>
    </source>
</evidence>
<comment type="subcellular location">
    <subcellularLocation>
        <location evidence="1 7">Membrane</location>
        <topology evidence="1 7">Multi-pass membrane protein</topology>
    </subcellularLocation>
</comment>
<dbReference type="Proteomes" id="UP000007431">
    <property type="component" value="Unassembled WGS sequence"/>
</dbReference>
<evidence type="ECO:0000256" key="4">
    <source>
        <dbReference type="ARBA" id="ARBA00022692"/>
    </source>
</evidence>
<proteinExistence type="inferred from homology"/>
<dbReference type="eggNOG" id="KOG2601">
    <property type="taxonomic scope" value="Eukaryota"/>
</dbReference>